<dbReference type="InterPro" id="IPR050637">
    <property type="entry name" value="NLRP_innate_immun_reg"/>
</dbReference>
<dbReference type="Pfam" id="PF00619">
    <property type="entry name" value="CARD"/>
    <property type="match status" value="1"/>
</dbReference>
<reference evidence="12" key="1">
    <citation type="submission" date="2023-08" db="EMBL/GenBank/DDBJ databases">
        <title>Chromosome-level Genome Assembly of mud carp (Cirrhinus molitorella).</title>
        <authorList>
            <person name="Liu H."/>
        </authorList>
    </citation>
    <scope>NUCLEOTIDE SEQUENCE</scope>
    <source>
        <strain evidence="12">Prfri</strain>
        <tissue evidence="12">Muscle</tissue>
    </source>
</reference>
<dbReference type="PROSITE" id="PS50837">
    <property type="entry name" value="NACHT"/>
    <property type="match status" value="1"/>
</dbReference>
<evidence type="ECO:0000256" key="3">
    <source>
        <dbReference type="ARBA" id="ARBA00022588"/>
    </source>
</evidence>
<dbReference type="EMBL" id="JAUYZG010000025">
    <property type="protein sequence ID" value="KAK2867443.1"/>
    <property type="molecule type" value="Genomic_DNA"/>
</dbReference>
<dbReference type="InterPro" id="IPR041267">
    <property type="entry name" value="NLRP_HD2"/>
</dbReference>
<comment type="subcellular location">
    <subcellularLocation>
        <location evidence="1">Cytoplasm</location>
        <location evidence="1">Cytosol</location>
    </subcellularLocation>
</comment>
<dbReference type="InterPro" id="IPR033516">
    <property type="entry name" value="CARD8/ASC/NALP1_CARD"/>
</dbReference>
<organism evidence="12 13">
    <name type="scientific">Cirrhinus molitorella</name>
    <name type="common">mud carp</name>
    <dbReference type="NCBI Taxonomy" id="172907"/>
    <lineage>
        <taxon>Eukaryota</taxon>
        <taxon>Metazoa</taxon>
        <taxon>Chordata</taxon>
        <taxon>Craniata</taxon>
        <taxon>Vertebrata</taxon>
        <taxon>Euteleostomi</taxon>
        <taxon>Actinopterygii</taxon>
        <taxon>Neopterygii</taxon>
        <taxon>Teleostei</taxon>
        <taxon>Ostariophysi</taxon>
        <taxon>Cypriniformes</taxon>
        <taxon>Cyprinidae</taxon>
        <taxon>Labeoninae</taxon>
        <taxon>Labeonini</taxon>
        <taxon>Cirrhinus</taxon>
    </lineage>
</organism>
<evidence type="ECO:0000256" key="2">
    <source>
        <dbReference type="ARBA" id="ARBA00022490"/>
    </source>
</evidence>
<name>A0AA88NZX0_9TELE</name>
<dbReference type="Pfam" id="PF23679">
    <property type="entry name" value="UPA-FIIND"/>
    <property type="match status" value="1"/>
</dbReference>
<feature type="domain" description="NACHT" evidence="10">
    <location>
        <begin position="193"/>
        <end position="323"/>
    </location>
</feature>
<proteinExistence type="predicted"/>
<dbReference type="PROSITE" id="PS50209">
    <property type="entry name" value="CARD"/>
    <property type="match status" value="1"/>
</dbReference>
<dbReference type="Pfam" id="PF05729">
    <property type="entry name" value="NACHT"/>
    <property type="match status" value="1"/>
</dbReference>
<keyword evidence="5" id="KW-0832">Ubl conjugation</keyword>
<evidence type="ECO:0000256" key="1">
    <source>
        <dbReference type="ARBA" id="ARBA00004514"/>
    </source>
</evidence>
<dbReference type="PROSITE" id="PS51830">
    <property type="entry name" value="FIIND"/>
    <property type="match status" value="1"/>
</dbReference>
<accession>A0AA88NZX0</accession>
<evidence type="ECO:0000259" key="9">
    <source>
        <dbReference type="PROSITE" id="PS50209"/>
    </source>
</evidence>
<keyword evidence="2" id="KW-0963">Cytoplasm</keyword>
<dbReference type="InterPro" id="IPR007111">
    <property type="entry name" value="NACHT_NTPase"/>
</dbReference>
<dbReference type="Gene3D" id="1.10.533.10">
    <property type="entry name" value="Death Domain, Fas"/>
    <property type="match status" value="1"/>
</dbReference>
<comment type="caution">
    <text evidence="12">The sequence shown here is derived from an EMBL/GenBank/DDBJ whole genome shotgun (WGS) entry which is preliminary data.</text>
</comment>
<gene>
    <name evidence="12" type="ORF">Q8A67_025560</name>
</gene>
<dbReference type="GO" id="GO:0061702">
    <property type="term" value="C:canonical inflammasome complex"/>
    <property type="evidence" value="ECO:0007669"/>
    <property type="project" value="UniProtKB-SubCell"/>
</dbReference>
<evidence type="ECO:0000256" key="8">
    <source>
        <dbReference type="SAM" id="MobiDB-lite"/>
    </source>
</evidence>
<dbReference type="CDD" id="cd08330">
    <property type="entry name" value="CARD_ASC_NALP1"/>
    <property type="match status" value="1"/>
</dbReference>
<dbReference type="InterPro" id="IPR025307">
    <property type="entry name" value="FIIND_dom"/>
</dbReference>
<evidence type="ECO:0000259" key="11">
    <source>
        <dbReference type="PROSITE" id="PS51830"/>
    </source>
</evidence>
<dbReference type="SUPFAM" id="SSF47986">
    <property type="entry name" value="DEATH domain"/>
    <property type="match status" value="1"/>
</dbReference>
<evidence type="ECO:0000313" key="13">
    <source>
        <dbReference type="Proteomes" id="UP001187343"/>
    </source>
</evidence>
<feature type="domain" description="CARD" evidence="9">
    <location>
        <begin position="1163"/>
        <end position="1253"/>
    </location>
</feature>
<evidence type="ECO:0000256" key="5">
    <source>
        <dbReference type="ARBA" id="ARBA00022843"/>
    </source>
</evidence>
<dbReference type="PANTHER" id="PTHR45690">
    <property type="entry name" value="NACHT, LRR AND PYD DOMAINS-CONTAINING PROTEIN 12"/>
    <property type="match status" value="1"/>
</dbReference>
<protein>
    <recommendedName>
        <fullName evidence="14">NACHT, LRR and PYD domains-containing protein 3-like</fullName>
    </recommendedName>
</protein>
<dbReference type="InterPro" id="IPR027417">
    <property type="entry name" value="P-loop_NTPase"/>
</dbReference>
<keyword evidence="7" id="KW-0395">Inflammatory response</keyword>
<keyword evidence="13" id="KW-1185">Reference proteome</keyword>
<dbReference type="Gene3D" id="3.40.50.300">
    <property type="entry name" value="P-loop containing nucleotide triphosphate hydrolases"/>
    <property type="match status" value="1"/>
</dbReference>
<dbReference type="SUPFAM" id="SSF52540">
    <property type="entry name" value="P-loop containing nucleoside triphosphate hydrolases"/>
    <property type="match status" value="1"/>
</dbReference>
<keyword evidence="3" id="KW-0399">Innate immunity</keyword>
<feature type="compositionally biased region" description="Polar residues" evidence="8">
    <location>
        <begin position="1254"/>
        <end position="1267"/>
    </location>
</feature>
<keyword evidence="6" id="KW-0391">Immunity</keyword>
<evidence type="ECO:0008006" key="14">
    <source>
        <dbReference type="Google" id="ProtNLM"/>
    </source>
</evidence>
<evidence type="ECO:0000259" key="10">
    <source>
        <dbReference type="PROSITE" id="PS50837"/>
    </source>
</evidence>
<evidence type="ECO:0000313" key="12">
    <source>
        <dbReference type="EMBL" id="KAK2867443.1"/>
    </source>
</evidence>
<dbReference type="GO" id="GO:0006954">
    <property type="term" value="P:inflammatory response"/>
    <property type="evidence" value="ECO:0007669"/>
    <property type="project" value="UniProtKB-KW"/>
</dbReference>
<evidence type="ECO:0000256" key="6">
    <source>
        <dbReference type="ARBA" id="ARBA00022859"/>
    </source>
</evidence>
<dbReference type="GO" id="GO:0045087">
    <property type="term" value="P:innate immune response"/>
    <property type="evidence" value="ECO:0007669"/>
    <property type="project" value="UniProtKB-KW"/>
</dbReference>
<evidence type="ECO:0000256" key="4">
    <source>
        <dbReference type="ARBA" id="ARBA00022737"/>
    </source>
</evidence>
<dbReference type="Proteomes" id="UP001187343">
    <property type="component" value="Unassembled WGS sequence"/>
</dbReference>
<feature type="region of interest" description="Disordered" evidence="8">
    <location>
        <begin position="1247"/>
        <end position="1267"/>
    </location>
</feature>
<dbReference type="GO" id="GO:0042981">
    <property type="term" value="P:regulation of apoptotic process"/>
    <property type="evidence" value="ECO:0007669"/>
    <property type="project" value="InterPro"/>
</dbReference>
<dbReference type="InterPro" id="IPR001315">
    <property type="entry name" value="CARD"/>
</dbReference>
<dbReference type="PANTHER" id="PTHR45690:SF19">
    <property type="entry name" value="NACHT, LRR AND PYD DOMAINS-CONTAINING PROTEIN 3"/>
    <property type="match status" value="1"/>
</dbReference>
<evidence type="ECO:0000256" key="7">
    <source>
        <dbReference type="ARBA" id="ARBA00023198"/>
    </source>
</evidence>
<dbReference type="Pfam" id="PF17776">
    <property type="entry name" value="NLRC4_HD2"/>
    <property type="match status" value="1"/>
</dbReference>
<dbReference type="AlphaFoldDB" id="A0AA88NZX0"/>
<sequence length="1267" mass="145565">MAEPHNAASPSPPLPHEVPTTSLQVEKAAVCVCLLHVHALLNAHHSLFIKIQKIRIRRLLQETLQGADTTMDPYPTVCVWYDSSGMIPVQQAECEDSAEPITHESYPIFWHNSIQRLQERDPAWQKMVCQYKKSVDWRDRHQNEKSFPSGEGVSLSALYTEPVIIQKTKKGSFRNISVEEMFNKSNIRMYFPTTIVLQGNSGSGKSFIAQKIMLDWASDKHYIKDFDLAFCLRYEEVKCISEEMNLIELLSWNCNLTTNQITKMLQNSAQRMLLIIDGLDEFKFICGEFCISSKFQKAPPDVIVCSLLRQQILPRSVLFITTRAEIPQGMSLIGQQHFSRIVGFSEKGVEEYFQKFFQNKEIFRKAYEFVRESETLITACSIPVMCWIICIVMQERFSEGADVTRGLETTTSIYVDFVSTVLEHHCQGLSQSVPTLLRSLGQLAEKGMLKQQVLFDEKTMSDHASNPFLFKRKISQETMFSFMHRSFQEFFTALCYILLDEEESKRKVRELLHTVEKGWALSCWSDREANLEISSSKLLQPVILFLCGLHKKEWVCSFFEKHNMAVSVNIETQLKEWINQCLQRYQNEHMLFILHCLYELHEKSFIGKVLEQLVMIDLSDIQLNNADCWMVQFCFQNCVNIGKLRLNITSDNLKILQSTPYSCEELWLKVDHITDDTGDLISALGEGKIVKELIIHQKASKASLKKTIKSFCQEIITSIKDEDVMLYFRLSVSRSKMKPSLSVSELTLTCSRPEISTVNWRIFLQKLQRLHSSQVSSADKFFIWDVLQSVSGLKKVHLQIEQFNFRWIPTILWLVQTFPSLNELGINSAVSFIPFDIQQYLRKSMIGWTLTVWRKSLLIERNRKSFTEEELKTIKAENIESNRAESSSGQSFSDAEVFTPECVQQDDKDKHKTIYRFVCPHSGQFCCSLTNLVFVMEGEGEVLYRVVSWDPRLLVGFDQQMKPAGPLYNIDCFNGSFSRLHLPHCEIFSEENKDGLAVAHFTGGNVEIMKPLQVTETHVMIDIRDLSLFGLLKRMIFPPSPVAAQVLLFIRPKTARQRENILDVHLLHLNVPVSEVKDQHRENTHIKTSSKCSLTPGSEYSLCCQPEGSTVQPETERFESNFGPNYHPTFEVLSLLDETEGKEVWVPRRILLTGKDADPPAHKRLTESEFVKKHRDKLIRNVLSVVMIADGLRTKDMIPDEMYSKVRAAETRQEKTRLLLDVLDSGGAVVKAEFYRLLKEEEPHLVDELESGPSGPQLSIQKLQSTL</sequence>
<dbReference type="InterPro" id="IPR011029">
    <property type="entry name" value="DEATH-like_dom_sf"/>
</dbReference>
<keyword evidence="4" id="KW-0677">Repeat</keyword>
<feature type="domain" description="FIIND" evidence="11">
    <location>
        <begin position="892"/>
        <end position="1190"/>
    </location>
</feature>
<dbReference type="Pfam" id="PF13553">
    <property type="entry name" value="FIIND"/>
    <property type="match status" value="1"/>
</dbReference>